<evidence type="ECO:0000313" key="2">
    <source>
        <dbReference type="Proteomes" id="UP001530315"/>
    </source>
</evidence>
<dbReference type="Proteomes" id="UP001530315">
    <property type="component" value="Unassembled WGS sequence"/>
</dbReference>
<dbReference type="EMBL" id="JALLAZ020001773">
    <property type="protein sequence ID" value="KAL3764461.1"/>
    <property type="molecule type" value="Genomic_DNA"/>
</dbReference>
<comment type="caution">
    <text evidence="1">The sequence shown here is derived from an EMBL/GenBank/DDBJ whole genome shotgun (WGS) entry which is preliminary data.</text>
</comment>
<gene>
    <name evidence="1" type="ORF">ACHAW5_000125</name>
</gene>
<evidence type="ECO:0008006" key="3">
    <source>
        <dbReference type="Google" id="ProtNLM"/>
    </source>
</evidence>
<keyword evidence="2" id="KW-1185">Reference proteome</keyword>
<organism evidence="1 2">
    <name type="scientific">Stephanodiscus triporus</name>
    <dbReference type="NCBI Taxonomy" id="2934178"/>
    <lineage>
        <taxon>Eukaryota</taxon>
        <taxon>Sar</taxon>
        <taxon>Stramenopiles</taxon>
        <taxon>Ochrophyta</taxon>
        <taxon>Bacillariophyta</taxon>
        <taxon>Coscinodiscophyceae</taxon>
        <taxon>Thalassiosirophycidae</taxon>
        <taxon>Stephanodiscales</taxon>
        <taxon>Stephanodiscaceae</taxon>
        <taxon>Stephanodiscus</taxon>
    </lineage>
</organism>
<proteinExistence type="predicted"/>
<sequence>MYGLQYVPFSLNLRRPIFDGDPSYMSCHLNRTSSYVDISTRRESISAITYDSFQDLGSCMSEPGTFRGGKHSLPNCRRISEQYSTLPSNVKGQRYTLDDRTFVNYAEILGENLYLTASGKFDDVGPSVVTTSSSTSASSADSVTTQYVGVTREKKTPFEAIASLFRSNDDDGTERPTRRRNLLLPTPYDYSATVTRASVVLLGKYAFDVVIEGTGTVRVLYADPNLRIFQSPEDTNVTKSRGLIVVQARVDLVYDDWIDRL</sequence>
<reference evidence="1 2" key="1">
    <citation type="submission" date="2024-10" db="EMBL/GenBank/DDBJ databases">
        <title>Updated reference genomes for cyclostephanoid diatoms.</title>
        <authorList>
            <person name="Roberts W.R."/>
            <person name="Alverson A.J."/>
        </authorList>
    </citation>
    <scope>NUCLEOTIDE SEQUENCE [LARGE SCALE GENOMIC DNA]</scope>
    <source>
        <strain evidence="1 2">AJA276-08</strain>
    </source>
</reference>
<dbReference type="AlphaFoldDB" id="A0ABD3MK44"/>
<evidence type="ECO:0000313" key="1">
    <source>
        <dbReference type="EMBL" id="KAL3764461.1"/>
    </source>
</evidence>
<accession>A0ABD3MK44</accession>
<name>A0ABD3MK44_9STRA</name>
<protein>
    <recommendedName>
        <fullName evidence="3">Galectin</fullName>
    </recommendedName>
</protein>